<gene>
    <name evidence="2" type="ORF">P5G62_024540</name>
</gene>
<proteinExistence type="predicted"/>
<feature type="region of interest" description="Disordered" evidence="1">
    <location>
        <begin position="32"/>
        <end position="55"/>
    </location>
</feature>
<reference evidence="2 3" key="1">
    <citation type="submission" date="2024-05" db="EMBL/GenBank/DDBJ databases">
        <authorList>
            <person name="Venkateswaran K."/>
        </authorList>
    </citation>
    <scope>NUCLEOTIDE SEQUENCE [LARGE SCALE GENOMIC DNA]</scope>
    <source>
        <strain evidence="2 3">179-C4-2-HS</strain>
    </source>
</reference>
<organism evidence="2 3">
    <name type="scientific">Neobacillus driksii</name>
    <dbReference type="NCBI Taxonomy" id="3035913"/>
    <lineage>
        <taxon>Bacteria</taxon>
        <taxon>Bacillati</taxon>
        <taxon>Bacillota</taxon>
        <taxon>Bacilli</taxon>
        <taxon>Bacillales</taxon>
        <taxon>Bacillaceae</taxon>
        <taxon>Neobacillus</taxon>
    </lineage>
</organism>
<evidence type="ECO:0000313" key="2">
    <source>
        <dbReference type="EMBL" id="MFB3170281.1"/>
    </source>
</evidence>
<dbReference type="RefSeq" id="WP_306077134.1">
    <property type="nucleotide sequence ID" value="NZ_JAROBZ020000002.1"/>
</dbReference>
<sequence>MTGEGENRWNSQKAVLLLTGIMNVLLRFNSPMKPPPINDSEAAFDKKESCSTSEV</sequence>
<protein>
    <submittedName>
        <fullName evidence="2">Uncharacterized protein</fullName>
    </submittedName>
</protein>
<keyword evidence="3" id="KW-1185">Reference proteome</keyword>
<evidence type="ECO:0000313" key="3">
    <source>
        <dbReference type="Proteomes" id="UP001241748"/>
    </source>
</evidence>
<dbReference type="Proteomes" id="UP001241748">
    <property type="component" value="Unassembled WGS sequence"/>
</dbReference>
<name>A0ABV4YZL0_9BACI</name>
<dbReference type="EMBL" id="JAROBZ020000002">
    <property type="protein sequence ID" value="MFB3170281.1"/>
    <property type="molecule type" value="Genomic_DNA"/>
</dbReference>
<evidence type="ECO:0000256" key="1">
    <source>
        <dbReference type="SAM" id="MobiDB-lite"/>
    </source>
</evidence>
<accession>A0ABV4YZL0</accession>
<comment type="caution">
    <text evidence="2">The sequence shown here is derived from an EMBL/GenBank/DDBJ whole genome shotgun (WGS) entry which is preliminary data.</text>
</comment>